<feature type="region of interest" description="Disordered" evidence="1">
    <location>
        <begin position="1"/>
        <end position="54"/>
    </location>
</feature>
<dbReference type="Proteomes" id="UP000320239">
    <property type="component" value="Unassembled WGS sequence"/>
</dbReference>
<feature type="compositionally biased region" description="Basic and acidic residues" evidence="1">
    <location>
        <begin position="7"/>
        <end position="19"/>
    </location>
</feature>
<dbReference type="AlphaFoldDB" id="A0A561VCT2"/>
<evidence type="ECO:0008006" key="4">
    <source>
        <dbReference type="Google" id="ProtNLM"/>
    </source>
</evidence>
<dbReference type="RefSeq" id="WP_170292278.1">
    <property type="nucleotide sequence ID" value="NZ_VIWY01000008.1"/>
</dbReference>
<evidence type="ECO:0000313" key="3">
    <source>
        <dbReference type="Proteomes" id="UP000320239"/>
    </source>
</evidence>
<reference evidence="2 3" key="1">
    <citation type="submission" date="2019-06" db="EMBL/GenBank/DDBJ databases">
        <title>Sequencing the genomes of 1000 actinobacteria strains.</title>
        <authorList>
            <person name="Klenk H.-P."/>
        </authorList>
    </citation>
    <scope>NUCLEOTIDE SEQUENCE [LARGE SCALE GENOMIC DNA]</scope>
    <source>
        <strain evidence="2 3">DSM 43866</strain>
    </source>
</reference>
<keyword evidence="3" id="KW-1185">Reference proteome</keyword>
<organism evidence="2 3">
    <name type="scientific">Actinoplanes teichomyceticus</name>
    <dbReference type="NCBI Taxonomy" id="1867"/>
    <lineage>
        <taxon>Bacteria</taxon>
        <taxon>Bacillati</taxon>
        <taxon>Actinomycetota</taxon>
        <taxon>Actinomycetes</taxon>
        <taxon>Micromonosporales</taxon>
        <taxon>Micromonosporaceae</taxon>
        <taxon>Actinoplanes</taxon>
    </lineage>
</organism>
<gene>
    <name evidence="2" type="ORF">FHX34_108140</name>
</gene>
<evidence type="ECO:0000256" key="1">
    <source>
        <dbReference type="SAM" id="MobiDB-lite"/>
    </source>
</evidence>
<protein>
    <recommendedName>
        <fullName evidence="4">GGDEF domain-containing protein</fullName>
    </recommendedName>
</protein>
<comment type="caution">
    <text evidence="2">The sequence shown here is derived from an EMBL/GenBank/DDBJ whole genome shotgun (WGS) entry which is preliminary data.</text>
</comment>
<accession>A0A561VCT2</accession>
<proteinExistence type="predicted"/>
<evidence type="ECO:0000313" key="2">
    <source>
        <dbReference type="EMBL" id="TWG09425.1"/>
    </source>
</evidence>
<sequence>MAAADRALYRAKRDGRDRVVGLPGPAATPAVRAQPAGPGAEEGEESLSSFARRR</sequence>
<dbReference type="EMBL" id="VIWY01000008">
    <property type="protein sequence ID" value="TWG09425.1"/>
    <property type="molecule type" value="Genomic_DNA"/>
</dbReference>
<name>A0A561VCT2_ACTTI</name>